<organism evidence="2 3">
    <name type="scientific">Emergomyces africanus</name>
    <dbReference type="NCBI Taxonomy" id="1955775"/>
    <lineage>
        <taxon>Eukaryota</taxon>
        <taxon>Fungi</taxon>
        <taxon>Dikarya</taxon>
        <taxon>Ascomycota</taxon>
        <taxon>Pezizomycotina</taxon>
        <taxon>Eurotiomycetes</taxon>
        <taxon>Eurotiomycetidae</taxon>
        <taxon>Onygenales</taxon>
        <taxon>Ajellomycetaceae</taxon>
        <taxon>Emergomyces</taxon>
    </lineage>
</organism>
<dbReference type="OrthoDB" id="4184874at2759"/>
<name>A0A1B7P102_9EURO</name>
<keyword evidence="3" id="KW-1185">Reference proteome</keyword>
<gene>
    <name evidence="2" type="ORF">ACJ72_02952</name>
</gene>
<dbReference type="EMBL" id="LGUA01000267">
    <property type="protein sequence ID" value="OAX82703.1"/>
    <property type="molecule type" value="Genomic_DNA"/>
</dbReference>
<accession>A0A1B7P102</accession>
<comment type="caution">
    <text evidence="2">The sequence shown here is derived from an EMBL/GenBank/DDBJ whole genome shotgun (WGS) entry which is preliminary data.</text>
</comment>
<protein>
    <submittedName>
        <fullName evidence="2">Uncharacterized protein</fullName>
    </submittedName>
</protein>
<feature type="region of interest" description="Disordered" evidence="1">
    <location>
        <begin position="1"/>
        <end position="23"/>
    </location>
</feature>
<dbReference type="AlphaFoldDB" id="A0A1B7P102"/>
<evidence type="ECO:0000256" key="1">
    <source>
        <dbReference type="SAM" id="MobiDB-lite"/>
    </source>
</evidence>
<dbReference type="Proteomes" id="UP000091918">
    <property type="component" value="Unassembled WGS sequence"/>
</dbReference>
<reference evidence="2 3" key="1">
    <citation type="submission" date="2015-07" db="EMBL/GenBank/DDBJ databases">
        <title>Emmonsia species relationships and genome sequence.</title>
        <authorList>
            <person name="Cuomo C.A."/>
            <person name="Schwartz I.S."/>
            <person name="Kenyon C."/>
            <person name="de Hoog G.S."/>
            <person name="Govender N.P."/>
            <person name="Botha A."/>
            <person name="Moreno L."/>
            <person name="de Vries M."/>
            <person name="Munoz J.F."/>
            <person name="Stielow J.B."/>
        </authorList>
    </citation>
    <scope>NUCLEOTIDE SEQUENCE [LARGE SCALE GENOMIC DNA]</scope>
    <source>
        <strain evidence="2 3">CBS 136260</strain>
    </source>
</reference>
<sequence>MDRGGRDAGTAQNSETPFMPTQDGRNILMVNSDIFKGRSSRGGTVAPNTGSGGWDLPPFNPRSAIDAERELPPLAGVLEDIAKELENSDSPRIEYVMDSNAQHLNNMRNLLQTFSGMWVATRGREITLPPLNLQTLGDIHNGKTTLPSLHDVFDDIANDIENGVRGFLSTVVPADSNSEYLLNMKMAFPPISAHVSSNMGNVTNQPSGTGSYRTRTPEPSTAIRESIIHGRATTPNLSNSLINQPLENRDQVGFVESPIRVEEPVENTKRKERVQSRSL</sequence>
<proteinExistence type="predicted"/>
<feature type="region of interest" description="Disordered" evidence="1">
    <location>
        <begin position="38"/>
        <end position="57"/>
    </location>
</feature>
<evidence type="ECO:0000313" key="3">
    <source>
        <dbReference type="Proteomes" id="UP000091918"/>
    </source>
</evidence>
<evidence type="ECO:0000313" key="2">
    <source>
        <dbReference type="EMBL" id="OAX82703.1"/>
    </source>
</evidence>